<dbReference type="Proteomes" id="UP000030905">
    <property type="component" value="Chromosome"/>
</dbReference>
<dbReference type="SUPFAM" id="SSF56112">
    <property type="entry name" value="Protein kinase-like (PK-like)"/>
    <property type="match status" value="1"/>
</dbReference>
<evidence type="ECO:0000313" key="4">
    <source>
        <dbReference type="Proteomes" id="UP000030905"/>
    </source>
</evidence>
<protein>
    <submittedName>
        <fullName evidence="1">Putative spore coat protein</fullName>
    </submittedName>
    <submittedName>
        <fullName evidence="2">Spore coat protein, CotS family</fullName>
    </submittedName>
</protein>
<keyword evidence="4" id="KW-1185">Reference proteome</keyword>
<reference evidence="2" key="2">
    <citation type="submission" date="2015-10" db="EMBL/GenBank/DDBJ databases">
        <title>Improved Draft Genome Sequence of Clostridium pasteurianum Strain ATCC 6013 (DSM 525) Using a Hybrid Next-Generation Sequencing Approach.</title>
        <authorList>
            <person name="Pyne M.E."/>
            <person name="Utturkar S.M."/>
            <person name="Brown S.D."/>
            <person name="Moo-Young M."/>
            <person name="Chung D.A."/>
            <person name="Chou P.C."/>
        </authorList>
    </citation>
    <scope>NUCLEOTIDE SEQUENCE</scope>
    <source>
        <strain evidence="2">ATCC 6013</strain>
    </source>
</reference>
<keyword evidence="1" id="KW-0946">Virion</keyword>
<dbReference type="KEGG" id="cpae:CPAST_c19480"/>
<proteinExistence type="predicted"/>
<dbReference type="Gene3D" id="3.90.1200.10">
    <property type="match status" value="1"/>
</dbReference>
<dbReference type="EMBL" id="CP009268">
    <property type="protein sequence ID" value="AJA52006.1"/>
    <property type="molecule type" value="Genomic_DNA"/>
</dbReference>
<organism evidence="1 4">
    <name type="scientific">Clostridium pasteurianum DSM 525 = ATCC 6013</name>
    <dbReference type="NCBI Taxonomy" id="1262449"/>
    <lineage>
        <taxon>Bacteria</taxon>
        <taxon>Bacillati</taxon>
        <taxon>Bacillota</taxon>
        <taxon>Clostridia</taxon>
        <taxon>Eubacteriales</taxon>
        <taxon>Clostridiaceae</taxon>
        <taxon>Clostridium</taxon>
    </lineage>
</organism>
<dbReference type="GeneID" id="93074105"/>
<dbReference type="PATRIC" id="fig|1262449.3.peg.1786"/>
<dbReference type="AlphaFoldDB" id="A0A0H3J7Y9"/>
<dbReference type="eggNOG" id="COG2334">
    <property type="taxonomic scope" value="Bacteria"/>
</dbReference>
<dbReference type="GO" id="GO:0042601">
    <property type="term" value="C:endospore-forming forespore"/>
    <property type="evidence" value="ECO:0007669"/>
    <property type="project" value="TreeGrafter"/>
</dbReference>
<dbReference type="InterPro" id="IPR011009">
    <property type="entry name" value="Kinase-like_dom_sf"/>
</dbReference>
<dbReference type="PANTHER" id="PTHR39179">
    <property type="entry name" value="SPORE COAT PROTEIN I"/>
    <property type="match status" value="1"/>
</dbReference>
<dbReference type="RefSeq" id="WP_003444313.1">
    <property type="nucleotide sequence ID" value="NZ_ANZB01000004.1"/>
</dbReference>
<dbReference type="Proteomes" id="UP000028042">
    <property type="component" value="Unassembled WGS sequence"/>
</dbReference>
<dbReference type="Gene3D" id="3.30.200.20">
    <property type="entry name" value="Phosphorylase Kinase, domain 1"/>
    <property type="match status" value="1"/>
</dbReference>
<accession>A0A0H3J7Y9</accession>
<keyword evidence="1" id="KW-0167">Capsid protein</keyword>
<dbReference type="PANTHER" id="PTHR39179:SF1">
    <property type="entry name" value="SPORE COAT PROTEIN I"/>
    <property type="match status" value="1"/>
</dbReference>
<reference evidence="1 4" key="1">
    <citation type="journal article" date="2015" name="Genome Announc.">
        <title>Complete Genome Sequence of the Nitrogen-Fixing and Solvent-Producing Clostridium pasteurianum DSM 525.</title>
        <authorList>
            <person name="Poehlein A."/>
            <person name="Grosse-Honebrink A."/>
            <person name="Zhang Y."/>
            <person name="Minton N.P."/>
            <person name="Daniel R."/>
        </authorList>
    </citation>
    <scope>NUCLEOTIDE SEQUENCE [LARGE SCALE GENOMIC DNA]</scope>
    <source>
        <strain evidence="1">DSM 525</strain>
        <strain evidence="4">DSM 525 / ATCC 6013</strain>
    </source>
</reference>
<name>A0A0H3J7Y9_CLOPA</name>
<dbReference type="NCBIfam" id="TIGR02906">
    <property type="entry name" value="spore_CotS"/>
    <property type="match status" value="1"/>
</dbReference>
<dbReference type="InterPro" id="IPR047175">
    <property type="entry name" value="CotS-like"/>
</dbReference>
<evidence type="ECO:0000313" key="3">
    <source>
        <dbReference type="Proteomes" id="UP000028042"/>
    </source>
</evidence>
<dbReference type="KEGG" id="cpat:CLPA_c19480"/>
<sequence length="350" mass="42562">MEQIKNFNTTTGLTDYEISMIKNIMKKYNINVKYIEKIRSVYKIKTEDKFLCLKKMKHGKMKPVNGNILVQELKKNKFNNVPMYIKTNNNKLFVKYKGFIFYLIEWIDGEECRMKNLDEAVNCAKLLGEFHLATSKIENKKLYNIKDDSRKWDKVFIKYLNDIKRYEKIIDKKDIVSEFDILYKENISYFYNQGIFAFNLLYKSHYNKLISSKEKTICHDSYYYQNIIKKNDDYYIVDLDSIIINLKIYDLGKMISRLMYSSHYKWNFNKAKILIEAYNSVNKLSYEEMETMLAYIVFPRKFWKLGKKRYVKNKNWIENKYIHKLKRIIELKGKEKKFVEEYKIYLYDFI</sequence>
<dbReference type="InterPro" id="IPR014255">
    <property type="entry name" value="Spore_coat_CotS"/>
</dbReference>
<evidence type="ECO:0000313" key="2">
    <source>
        <dbReference type="EMBL" id="KRU11984.1"/>
    </source>
</evidence>
<gene>
    <name evidence="1" type="ORF">CLPA_c19480</name>
    <name evidence="2" type="ORF">CP6013_01231</name>
</gene>
<dbReference type="EMBL" id="JPGY02000001">
    <property type="protein sequence ID" value="KRU11984.1"/>
    <property type="molecule type" value="Genomic_DNA"/>
</dbReference>
<evidence type="ECO:0000313" key="1">
    <source>
        <dbReference type="EMBL" id="AJA52006.1"/>
    </source>
</evidence>
<reference evidence="2 3" key="3">
    <citation type="journal article" name="Genome Announc.">
        <title>Improved Draft Genome Sequence of Clostridium pasteurianum Strain ATCC 6013 (DSM 525) Using a Hybrid Next-Generation Sequencing Approach.</title>
        <authorList>
            <person name="Pyne M.E."/>
            <person name="Utturkar S."/>
            <person name="Brown S.D."/>
            <person name="Moo-Young M."/>
            <person name="Chung D.A."/>
            <person name="Chou C.P."/>
        </authorList>
    </citation>
    <scope>NUCLEOTIDE SEQUENCE [LARGE SCALE GENOMIC DNA]</scope>
    <source>
        <strain evidence="2 3">ATCC 6013</strain>
    </source>
</reference>